<accession>A0A316VJ10</accession>
<dbReference type="EC" id="1.16.1.9" evidence="3"/>
<sequence>MSDTTTNTTIQFKLTKEQALAAFAHNKERATHFANLLWIVIGCALGFFLILQILFKIEAWIWSRTIRGSLDVYELTPNPRRRNNDDWSSMNNSIAPTHMWPHVPFWQRFIRAILAFYRKYFFSVNVPIINISLAELGLVMLYAGFMSAILVIDTPNIPPNPLVPHITVIGIANRAGLLAVASLPLNVLLSNRISLVSMLMGQSFDRIQYLHRWIGRVTLALAITHGTCKLIQMDTFGDHSFRRFGLGAFCIAGFLMVFSNRLMLQKAYETFIAFHMAAVISFICLIWFHMPRHKGYLIATIGLWVADRALRWIRIIFYNSLWRCGRSSCTETATLRLLSHDTTRLEVLKPDFAPWKAGAYAYVSTPGMPWWPQSHPFTIASRPSRMHISHAPESKKGGGELLRPQPNLIFLIRARNGWTRKLHKLAQNTVSPSIPVIIDGPYDGAPELHNCFDTVLLFAGGAGISWTLPLLIDLVEKARRNQSAVRRVIWVCALRHYVNYDWFFGELEQIVQMSGNAWIDVRIHYTTDTQDVANVPAFFRPGRPDIEFIIEEAVNAAKGRLFIGVSGPAGPSEEVRRCARIMTSPSAILRGDPRGDIYFHSEVFGW</sequence>
<evidence type="ECO:0000256" key="7">
    <source>
        <dbReference type="ARBA" id="ARBA00022982"/>
    </source>
</evidence>
<dbReference type="InterPro" id="IPR013121">
    <property type="entry name" value="Fe_red_NAD-bd_6"/>
</dbReference>
<keyword evidence="12" id="KW-0325">Glycoprotein</keyword>
<dbReference type="PROSITE" id="PS51384">
    <property type="entry name" value="FAD_FR"/>
    <property type="match status" value="1"/>
</dbReference>
<dbReference type="PANTHER" id="PTHR32361:SF9">
    <property type="entry name" value="FERRIC REDUCTASE TRANSMEMBRANE COMPONENT 3-RELATED"/>
    <property type="match status" value="1"/>
</dbReference>
<evidence type="ECO:0000256" key="13">
    <source>
        <dbReference type="ARBA" id="ARBA00048483"/>
    </source>
</evidence>
<evidence type="ECO:0000256" key="2">
    <source>
        <dbReference type="ARBA" id="ARBA00006278"/>
    </source>
</evidence>
<evidence type="ECO:0000256" key="8">
    <source>
        <dbReference type="ARBA" id="ARBA00022989"/>
    </source>
</evidence>
<evidence type="ECO:0000256" key="10">
    <source>
        <dbReference type="ARBA" id="ARBA00023065"/>
    </source>
</evidence>
<proteinExistence type="inferred from homology"/>
<feature type="transmembrane region" description="Helical" evidence="14">
    <location>
        <begin position="164"/>
        <end position="189"/>
    </location>
</feature>
<dbReference type="GO" id="GO:0006879">
    <property type="term" value="P:intracellular iron ion homeostasis"/>
    <property type="evidence" value="ECO:0007669"/>
    <property type="project" value="TreeGrafter"/>
</dbReference>
<evidence type="ECO:0000313" key="17">
    <source>
        <dbReference type="Proteomes" id="UP000245771"/>
    </source>
</evidence>
<feature type="domain" description="FAD-binding FR-type" evidence="15">
    <location>
        <begin position="324"/>
        <end position="448"/>
    </location>
</feature>
<dbReference type="GO" id="GO:0005886">
    <property type="term" value="C:plasma membrane"/>
    <property type="evidence" value="ECO:0007669"/>
    <property type="project" value="UniProtKB-SubCell"/>
</dbReference>
<dbReference type="Gene3D" id="3.40.50.80">
    <property type="entry name" value="Nucleotide-binding domain of ferredoxin-NADP reductase (FNR) module"/>
    <property type="match status" value="1"/>
</dbReference>
<feature type="transmembrane region" description="Helical" evidence="14">
    <location>
        <begin position="128"/>
        <end position="152"/>
    </location>
</feature>
<reference evidence="16 17" key="1">
    <citation type="journal article" date="2018" name="Mol. Biol. Evol.">
        <title>Broad Genomic Sampling Reveals a Smut Pathogenic Ancestry of the Fungal Clade Ustilaginomycotina.</title>
        <authorList>
            <person name="Kijpornyongpan T."/>
            <person name="Mondo S.J."/>
            <person name="Barry K."/>
            <person name="Sandor L."/>
            <person name="Lee J."/>
            <person name="Lipzen A."/>
            <person name="Pangilinan J."/>
            <person name="LaButti K."/>
            <person name="Hainaut M."/>
            <person name="Henrissat B."/>
            <person name="Grigoriev I.V."/>
            <person name="Spatafora J.W."/>
            <person name="Aime M.C."/>
        </authorList>
    </citation>
    <scope>NUCLEOTIDE SEQUENCE [LARGE SCALE GENOMIC DNA]</scope>
    <source>
        <strain evidence="16 17">MCA 3882</strain>
    </source>
</reference>
<keyword evidence="11 14" id="KW-0472">Membrane</keyword>
<dbReference type="AlphaFoldDB" id="A0A316VJ10"/>
<keyword evidence="17" id="KW-1185">Reference proteome</keyword>
<evidence type="ECO:0000256" key="12">
    <source>
        <dbReference type="ARBA" id="ARBA00023180"/>
    </source>
</evidence>
<organism evidence="16 17">
    <name type="scientific">Meira miltonrushii</name>
    <dbReference type="NCBI Taxonomy" id="1280837"/>
    <lineage>
        <taxon>Eukaryota</taxon>
        <taxon>Fungi</taxon>
        <taxon>Dikarya</taxon>
        <taxon>Basidiomycota</taxon>
        <taxon>Ustilaginomycotina</taxon>
        <taxon>Exobasidiomycetes</taxon>
        <taxon>Exobasidiales</taxon>
        <taxon>Brachybasidiaceae</taxon>
        <taxon>Meira</taxon>
    </lineage>
</organism>
<dbReference type="GO" id="GO:0006826">
    <property type="term" value="P:iron ion transport"/>
    <property type="evidence" value="ECO:0007669"/>
    <property type="project" value="TreeGrafter"/>
</dbReference>
<dbReference type="SFLD" id="SFLDG01168">
    <property type="entry name" value="Ferric_reductase_subgroup_(FRE"/>
    <property type="match status" value="1"/>
</dbReference>
<keyword evidence="9" id="KW-0560">Oxidoreductase</keyword>
<dbReference type="SFLD" id="SFLDS00052">
    <property type="entry name" value="Ferric_Reductase_Domain"/>
    <property type="match status" value="1"/>
</dbReference>
<keyword evidence="10" id="KW-0406">Ion transport</keyword>
<comment type="catalytic activity">
    <reaction evidence="13">
        <text>2 a Fe(II)-siderophore + NADP(+) + H(+) = 2 a Fe(III)-siderophore + NADPH</text>
        <dbReference type="Rhea" id="RHEA:28795"/>
        <dbReference type="Rhea" id="RHEA-COMP:11342"/>
        <dbReference type="Rhea" id="RHEA-COMP:11344"/>
        <dbReference type="ChEBI" id="CHEBI:15378"/>
        <dbReference type="ChEBI" id="CHEBI:29033"/>
        <dbReference type="ChEBI" id="CHEBI:29034"/>
        <dbReference type="ChEBI" id="CHEBI:57783"/>
        <dbReference type="ChEBI" id="CHEBI:58349"/>
        <dbReference type="EC" id="1.16.1.9"/>
    </reaction>
</comment>
<dbReference type="GO" id="GO:0052851">
    <property type="term" value="F:ferric-chelate reductase (NADPH) activity"/>
    <property type="evidence" value="ECO:0007669"/>
    <property type="project" value="UniProtKB-EC"/>
</dbReference>
<keyword evidence="8 14" id="KW-1133">Transmembrane helix</keyword>
<evidence type="ECO:0000256" key="3">
    <source>
        <dbReference type="ARBA" id="ARBA00012668"/>
    </source>
</evidence>
<dbReference type="CDD" id="cd06186">
    <property type="entry name" value="NOX_Duox_like_FAD_NADP"/>
    <property type="match status" value="1"/>
</dbReference>
<dbReference type="GeneID" id="37019914"/>
<dbReference type="STRING" id="1280837.A0A316VJ10"/>
<dbReference type="InterPro" id="IPR013130">
    <property type="entry name" value="Fe3_Rdtase_TM_dom"/>
</dbReference>
<evidence type="ECO:0000256" key="14">
    <source>
        <dbReference type="SAM" id="Phobius"/>
    </source>
</evidence>
<dbReference type="Pfam" id="PF08030">
    <property type="entry name" value="NAD_binding_6"/>
    <property type="match status" value="1"/>
</dbReference>
<protein>
    <recommendedName>
        <fullName evidence="3">ferric-chelate reductase (NADPH)</fullName>
        <ecNumber evidence="3">1.16.1.9</ecNumber>
    </recommendedName>
</protein>
<dbReference type="InterPro" id="IPR039261">
    <property type="entry name" value="FNR_nucleotide-bd"/>
</dbReference>
<dbReference type="InterPro" id="IPR013112">
    <property type="entry name" value="FAD-bd_8"/>
</dbReference>
<evidence type="ECO:0000256" key="4">
    <source>
        <dbReference type="ARBA" id="ARBA00022448"/>
    </source>
</evidence>
<dbReference type="InParanoid" id="A0A316VJ10"/>
<keyword evidence="6 14" id="KW-0812">Transmembrane</keyword>
<dbReference type="Proteomes" id="UP000245771">
    <property type="component" value="Unassembled WGS sequence"/>
</dbReference>
<evidence type="ECO:0000313" key="16">
    <source>
        <dbReference type="EMBL" id="PWN37048.1"/>
    </source>
</evidence>
<keyword evidence="5" id="KW-1003">Cell membrane</keyword>
<comment type="subcellular location">
    <subcellularLocation>
        <location evidence="1">Cell membrane</location>
        <topology evidence="1">Multi-pass membrane protein</topology>
    </subcellularLocation>
</comment>
<comment type="similarity">
    <text evidence="2">Belongs to the ferric reductase (FRE) family.</text>
</comment>
<keyword evidence="7" id="KW-0249">Electron transport</keyword>
<feature type="transmembrane region" description="Helical" evidence="14">
    <location>
        <begin position="244"/>
        <end position="264"/>
    </location>
</feature>
<dbReference type="FunCoup" id="A0A316VJ10">
    <property type="interactions" value="159"/>
</dbReference>
<dbReference type="GO" id="GO:0015677">
    <property type="term" value="P:copper ion import"/>
    <property type="evidence" value="ECO:0007669"/>
    <property type="project" value="TreeGrafter"/>
</dbReference>
<dbReference type="RefSeq" id="XP_025357350.1">
    <property type="nucleotide sequence ID" value="XM_025498133.1"/>
</dbReference>
<evidence type="ECO:0000256" key="11">
    <source>
        <dbReference type="ARBA" id="ARBA00023136"/>
    </source>
</evidence>
<dbReference type="SUPFAM" id="SSF63380">
    <property type="entry name" value="Riboflavin synthase domain-like"/>
    <property type="match status" value="1"/>
</dbReference>
<dbReference type="InterPro" id="IPR051410">
    <property type="entry name" value="Ferric/Cupric_Reductase"/>
</dbReference>
<gene>
    <name evidence="16" type="ORF">FA14DRAFT_159267</name>
</gene>
<dbReference type="Pfam" id="PF08022">
    <property type="entry name" value="FAD_binding_8"/>
    <property type="match status" value="1"/>
</dbReference>
<evidence type="ECO:0000256" key="5">
    <source>
        <dbReference type="ARBA" id="ARBA00022475"/>
    </source>
</evidence>
<feature type="transmembrane region" description="Helical" evidence="14">
    <location>
        <begin position="271"/>
        <end position="290"/>
    </location>
</feature>
<dbReference type="EMBL" id="KZ819602">
    <property type="protein sequence ID" value="PWN37048.1"/>
    <property type="molecule type" value="Genomic_DNA"/>
</dbReference>
<evidence type="ECO:0000256" key="6">
    <source>
        <dbReference type="ARBA" id="ARBA00022692"/>
    </source>
</evidence>
<feature type="transmembrane region" description="Helical" evidence="14">
    <location>
        <begin position="36"/>
        <end position="55"/>
    </location>
</feature>
<keyword evidence="4" id="KW-0813">Transport</keyword>
<dbReference type="Pfam" id="PF01794">
    <property type="entry name" value="Ferric_reduct"/>
    <property type="match status" value="1"/>
</dbReference>
<dbReference type="InterPro" id="IPR017927">
    <property type="entry name" value="FAD-bd_FR_type"/>
</dbReference>
<evidence type="ECO:0000259" key="15">
    <source>
        <dbReference type="PROSITE" id="PS51384"/>
    </source>
</evidence>
<dbReference type="SUPFAM" id="SSF52343">
    <property type="entry name" value="Ferredoxin reductase-like, C-terminal NADP-linked domain"/>
    <property type="match status" value="1"/>
</dbReference>
<name>A0A316VJ10_9BASI</name>
<evidence type="ECO:0000256" key="9">
    <source>
        <dbReference type="ARBA" id="ARBA00023002"/>
    </source>
</evidence>
<dbReference type="InterPro" id="IPR017938">
    <property type="entry name" value="Riboflavin_synthase-like_b-brl"/>
</dbReference>
<feature type="transmembrane region" description="Helical" evidence="14">
    <location>
        <begin position="210"/>
        <end position="232"/>
    </location>
</feature>
<dbReference type="OrthoDB" id="4494341at2759"/>
<dbReference type="PANTHER" id="PTHR32361">
    <property type="entry name" value="FERRIC/CUPRIC REDUCTASE TRANSMEMBRANE COMPONENT"/>
    <property type="match status" value="1"/>
</dbReference>
<evidence type="ECO:0000256" key="1">
    <source>
        <dbReference type="ARBA" id="ARBA00004651"/>
    </source>
</evidence>